<evidence type="ECO:0000256" key="4">
    <source>
        <dbReference type="ARBA" id="ARBA00010286"/>
    </source>
</evidence>
<dbReference type="CDD" id="cd01318">
    <property type="entry name" value="DHOase_IIb"/>
    <property type="match status" value="1"/>
</dbReference>
<comment type="caution">
    <text evidence="8">The sequence shown here is derived from an EMBL/GenBank/DDBJ whole genome shotgun (WGS) entry which is preliminary data.</text>
</comment>
<dbReference type="NCBIfam" id="TIGR00857">
    <property type="entry name" value="pyrC_multi"/>
    <property type="match status" value="1"/>
</dbReference>
<reference evidence="8 9" key="1">
    <citation type="journal article" date="2016" name="Nat. Commun.">
        <title>Thousands of microbial genomes shed light on interconnected biogeochemical processes in an aquifer system.</title>
        <authorList>
            <person name="Anantharaman K."/>
            <person name="Brown C.T."/>
            <person name="Hug L.A."/>
            <person name="Sharon I."/>
            <person name="Castelle C.J."/>
            <person name="Probst A.J."/>
            <person name="Thomas B.C."/>
            <person name="Singh A."/>
            <person name="Wilkins M.J."/>
            <person name="Karaoz U."/>
            <person name="Brodie E.L."/>
            <person name="Williams K.H."/>
            <person name="Hubbard S.S."/>
            <person name="Banfield J.F."/>
        </authorList>
    </citation>
    <scope>NUCLEOTIDE SEQUENCE [LARGE SCALE GENOMIC DNA]</scope>
</reference>
<dbReference type="InterPro" id="IPR050138">
    <property type="entry name" value="DHOase/Allantoinase_Hydrolase"/>
</dbReference>
<evidence type="ECO:0000313" key="8">
    <source>
        <dbReference type="EMBL" id="OGY72522.1"/>
    </source>
</evidence>
<dbReference type="InterPro" id="IPR032466">
    <property type="entry name" value="Metal_Hydrolase"/>
</dbReference>
<dbReference type="PROSITE" id="PS00483">
    <property type="entry name" value="DIHYDROOROTASE_2"/>
    <property type="match status" value="1"/>
</dbReference>
<comment type="cofactor">
    <cofactor evidence="1">
        <name>Zn(2+)</name>
        <dbReference type="ChEBI" id="CHEBI:29105"/>
    </cofactor>
</comment>
<dbReference type="SUPFAM" id="SSF51556">
    <property type="entry name" value="Metallo-dependent hydrolases"/>
    <property type="match status" value="1"/>
</dbReference>
<dbReference type="GO" id="GO:0005737">
    <property type="term" value="C:cytoplasm"/>
    <property type="evidence" value="ECO:0007669"/>
    <property type="project" value="TreeGrafter"/>
</dbReference>
<feature type="domain" description="Amidohydrolase-related" evidence="7">
    <location>
        <begin position="45"/>
        <end position="99"/>
    </location>
</feature>
<dbReference type="InterPro" id="IPR002195">
    <property type="entry name" value="Dihydroorotase_CS"/>
</dbReference>
<dbReference type="Gene3D" id="3.20.20.140">
    <property type="entry name" value="Metal-dependent hydrolases"/>
    <property type="match status" value="1"/>
</dbReference>
<proteinExistence type="inferred from homology"/>
<evidence type="ECO:0000256" key="3">
    <source>
        <dbReference type="ARBA" id="ARBA00008829"/>
    </source>
</evidence>
<dbReference type="InterPro" id="IPR006680">
    <property type="entry name" value="Amidohydro-rel"/>
</dbReference>
<dbReference type="PROSITE" id="PS00482">
    <property type="entry name" value="DIHYDROOROTASE_1"/>
    <property type="match status" value="1"/>
</dbReference>
<evidence type="ECO:0000259" key="7">
    <source>
        <dbReference type="Pfam" id="PF01979"/>
    </source>
</evidence>
<evidence type="ECO:0000313" key="9">
    <source>
        <dbReference type="Proteomes" id="UP000178315"/>
    </source>
</evidence>
<comment type="similarity">
    <text evidence="4">Belongs to the metallo-dependent hydrolases superfamily. DHOase family. Class I DHOase subfamily.</text>
</comment>
<dbReference type="FunFam" id="3.20.20.140:FF:000174">
    <property type="entry name" value="Dihydropyrimidinase-related protein 2"/>
    <property type="match status" value="1"/>
</dbReference>
<dbReference type="Gene3D" id="2.30.40.10">
    <property type="entry name" value="Urease, subunit C, domain 1"/>
    <property type="match status" value="1"/>
</dbReference>
<dbReference type="Pfam" id="PF01979">
    <property type="entry name" value="Amidohydro_1"/>
    <property type="match status" value="2"/>
</dbReference>
<dbReference type="SUPFAM" id="SSF51338">
    <property type="entry name" value="Composite domain of metallo-dependent hydrolases"/>
    <property type="match status" value="1"/>
</dbReference>
<name>A0A1G2A6P6_9BACT</name>
<organism evidence="8 9">
    <name type="scientific">Candidatus Jacksonbacteria bacterium RIFCSPLOWO2_02_FULL_44_20</name>
    <dbReference type="NCBI Taxonomy" id="1798460"/>
    <lineage>
        <taxon>Bacteria</taxon>
        <taxon>Candidatus Jacksoniibacteriota</taxon>
    </lineage>
</organism>
<evidence type="ECO:0000256" key="2">
    <source>
        <dbReference type="ARBA" id="ARBA00002368"/>
    </source>
</evidence>
<evidence type="ECO:0000256" key="1">
    <source>
        <dbReference type="ARBA" id="ARBA00001947"/>
    </source>
</evidence>
<dbReference type="InterPro" id="IPR011059">
    <property type="entry name" value="Metal-dep_hydrolase_composite"/>
</dbReference>
<dbReference type="PANTHER" id="PTHR43668">
    <property type="entry name" value="ALLANTOINASE"/>
    <property type="match status" value="1"/>
</dbReference>
<dbReference type="Proteomes" id="UP000178315">
    <property type="component" value="Unassembled WGS sequence"/>
</dbReference>
<comment type="similarity">
    <text evidence="3">Belongs to the metallo-dependent hydrolases superfamily. Hydantoinase/dihydropyrimidinase family.</text>
</comment>
<sequence>MTTVIKNARASDGQITDIFIKDGIISEIGLTRSIADKKLDAEGRLVIPGIIDPHVHFRMPGEEYKEDWESGSMAAIAGGVTTVLDMPNNQPPTTTVERFSKKRRMIAGKSYVNYGLYIGATEDNIDELINARGAVGIKIYLGSSTGGLLVRDYKVVERILERATCVVACHSEDEQCLQKIQNAKFKMQNYGTVAEIHDAMRPDECAIESAQKLVAILQKIKKPLYICHVSSPGELAVFLSAKQKGLPIYLEATPHHLFLDIQNSDQLGNFVRVNPPIRSASSRLSLQNALIEGFIDTIGSDHAPHTIDEKNRSYTDSPSGMPGIETILPLMLDFARLKKFTIQNLIRCMCENPARIFGIERRGAIRQGYFADIVIVDQDLTRVVETNRMYTKCGWSAFAGRSITGFPYATIVNGEIAFLRGRIVGNPAGRDVMARN</sequence>
<evidence type="ECO:0000256" key="6">
    <source>
        <dbReference type="ARBA" id="ARBA00022801"/>
    </source>
</evidence>
<keyword evidence="6" id="KW-0378">Hydrolase</keyword>
<dbReference type="EMBL" id="MHJU01000030">
    <property type="protein sequence ID" value="OGY72522.1"/>
    <property type="molecule type" value="Genomic_DNA"/>
</dbReference>
<dbReference type="GO" id="GO:0004038">
    <property type="term" value="F:allantoinase activity"/>
    <property type="evidence" value="ECO:0007669"/>
    <property type="project" value="TreeGrafter"/>
</dbReference>
<dbReference type="PANTHER" id="PTHR43668:SF4">
    <property type="entry name" value="ALLANTOINASE"/>
    <property type="match status" value="1"/>
</dbReference>
<keyword evidence="5" id="KW-0479">Metal-binding</keyword>
<evidence type="ECO:0000256" key="5">
    <source>
        <dbReference type="ARBA" id="ARBA00022723"/>
    </source>
</evidence>
<comment type="function">
    <text evidence="2">Catalyzes the reversible cyclization of carbamoyl aspartate to dihydroorotate.</text>
</comment>
<dbReference type="AlphaFoldDB" id="A0A1G2A6P6"/>
<accession>A0A1G2A6P6</accession>
<protein>
    <recommendedName>
        <fullName evidence="7">Amidohydrolase-related domain-containing protein</fullName>
    </recommendedName>
</protein>
<dbReference type="GO" id="GO:0046872">
    <property type="term" value="F:metal ion binding"/>
    <property type="evidence" value="ECO:0007669"/>
    <property type="project" value="UniProtKB-KW"/>
</dbReference>
<dbReference type="GO" id="GO:0006145">
    <property type="term" value="P:purine nucleobase catabolic process"/>
    <property type="evidence" value="ECO:0007669"/>
    <property type="project" value="TreeGrafter"/>
</dbReference>
<gene>
    <name evidence="8" type="ORF">A3H61_02985</name>
</gene>
<feature type="domain" description="Amidohydrolase-related" evidence="7">
    <location>
        <begin position="279"/>
        <end position="416"/>
    </location>
</feature>